<comment type="caution">
    <text evidence="2">The sequence shown here is derived from an EMBL/GenBank/DDBJ whole genome shotgun (WGS) entry which is preliminary data.</text>
</comment>
<evidence type="ECO:0000313" key="3">
    <source>
        <dbReference type="Proteomes" id="UP000555756"/>
    </source>
</evidence>
<gene>
    <name evidence="2" type="ORF">HLH34_14425</name>
</gene>
<dbReference type="Pfam" id="PF02082">
    <property type="entry name" value="Rrf2"/>
    <property type="match status" value="1"/>
</dbReference>
<dbReference type="SUPFAM" id="SSF46785">
    <property type="entry name" value="Winged helix' DNA-binding domain"/>
    <property type="match status" value="1"/>
</dbReference>
<evidence type="ECO:0000313" key="2">
    <source>
        <dbReference type="EMBL" id="MBB2191144.1"/>
    </source>
</evidence>
<sequence>MRLTLHTDYALRTLIYLGLHTDRLASIREIAQVYGISENHLVKIIHRLGLGGFIETLRGRNGGLRLARPAAEIRIGDVVRYTEEDMGLVACMQADETSAGRTCVLADACRLRGVLAEALGSFMTVLDRYTLADMMTENERSRLVPRPGVAGDP</sequence>
<dbReference type="InterPro" id="IPR000944">
    <property type="entry name" value="Tscrpt_reg_Rrf2"/>
</dbReference>
<dbReference type="GO" id="GO:0003700">
    <property type="term" value="F:DNA-binding transcription factor activity"/>
    <property type="evidence" value="ECO:0007669"/>
    <property type="project" value="TreeGrafter"/>
</dbReference>
<dbReference type="EMBL" id="JABEQF010000012">
    <property type="protein sequence ID" value="MBB2191144.1"/>
    <property type="molecule type" value="Genomic_DNA"/>
</dbReference>
<dbReference type="NCBIfam" id="TIGR00738">
    <property type="entry name" value="rrf2_super"/>
    <property type="match status" value="1"/>
</dbReference>
<dbReference type="PANTHER" id="PTHR33221">
    <property type="entry name" value="WINGED HELIX-TURN-HELIX TRANSCRIPTIONAL REGULATOR, RRF2 FAMILY"/>
    <property type="match status" value="1"/>
</dbReference>
<keyword evidence="1" id="KW-0238">DNA-binding</keyword>
<dbReference type="InterPro" id="IPR036390">
    <property type="entry name" value="WH_DNA-bd_sf"/>
</dbReference>
<evidence type="ECO:0000256" key="1">
    <source>
        <dbReference type="ARBA" id="ARBA00023125"/>
    </source>
</evidence>
<dbReference type="InterPro" id="IPR036388">
    <property type="entry name" value="WH-like_DNA-bd_sf"/>
</dbReference>
<dbReference type="RefSeq" id="WP_183120276.1">
    <property type="nucleotide sequence ID" value="NZ_JABEQF010000012.1"/>
</dbReference>
<reference evidence="2 3" key="1">
    <citation type="submission" date="2020-04" db="EMBL/GenBank/DDBJ databases">
        <title>Description of novel Gluconacetobacter.</title>
        <authorList>
            <person name="Sombolestani A."/>
        </authorList>
    </citation>
    <scope>NUCLEOTIDE SEQUENCE [LARGE SCALE GENOMIC DNA]</scope>
    <source>
        <strain evidence="2 3">LMG 21311</strain>
    </source>
</reference>
<dbReference type="PANTHER" id="PTHR33221:SF4">
    <property type="entry name" value="HTH-TYPE TRANSCRIPTIONAL REPRESSOR NSRR"/>
    <property type="match status" value="1"/>
</dbReference>
<dbReference type="PROSITE" id="PS51197">
    <property type="entry name" value="HTH_RRF2_2"/>
    <property type="match status" value="1"/>
</dbReference>
<keyword evidence="3" id="KW-1185">Reference proteome</keyword>
<name>A0A7W4PG19_9PROT</name>
<dbReference type="GO" id="GO:0003677">
    <property type="term" value="F:DNA binding"/>
    <property type="evidence" value="ECO:0007669"/>
    <property type="project" value="UniProtKB-KW"/>
</dbReference>
<dbReference type="Gene3D" id="1.10.10.10">
    <property type="entry name" value="Winged helix-like DNA-binding domain superfamily/Winged helix DNA-binding domain"/>
    <property type="match status" value="1"/>
</dbReference>
<organism evidence="2 3">
    <name type="scientific">Gluconacetobacter azotocaptans</name>
    <dbReference type="NCBI Taxonomy" id="142834"/>
    <lineage>
        <taxon>Bacteria</taxon>
        <taxon>Pseudomonadati</taxon>
        <taxon>Pseudomonadota</taxon>
        <taxon>Alphaproteobacteria</taxon>
        <taxon>Acetobacterales</taxon>
        <taxon>Acetobacteraceae</taxon>
        <taxon>Gluconacetobacter</taxon>
    </lineage>
</organism>
<dbReference type="AlphaFoldDB" id="A0A7W4PG19"/>
<dbReference type="Proteomes" id="UP000555756">
    <property type="component" value="Unassembled WGS sequence"/>
</dbReference>
<accession>A0A7W4PG19</accession>
<proteinExistence type="predicted"/>
<protein>
    <submittedName>
        <fullName evidence="2">Rrf2 family transcriptional regulator</fullName>
    </submittedName>
</protein>
<dbReference type="GO" id="GO:0005829">
    <property type="term" value="C:cytosol"/>
    <property type="evidence" value="ECO:0007669"/>
    <property type="project" value="TreeGrafter"/>
</dbReference>